<evidence type="ECO:0000313" key="1">
    <source>
        <dbReference type="EMBL" id="CAK9315106.1"/>
    </source>
</evidence>
<organism evidence="1 2">
    <name type="scientific">Citrullus colocynthis</name>
    <name type="common">colocynth</name>
    <dbReference type="NCBI Taxonomy" id="252529"/>
    <lineage>
        <taxon>Eukaryota</taxon>
        <taxon>Viridiplantae</taxon>
        <taxon>Streptophyta</taxon>
        <taxon>Embryophyta</taxon>
        <taxon>Tracheophyta</taxon>
        <taxon>Spermatophyta</taxon>
        <taxon>Magnoliopsida</taxon>
        <taxon>eudicotyledons</taxon>
        <taxon>Gunneridae</taxon>
        <taxon>Pentapetalae</taxon>
        <taxon>rosids</taxon>
        <taxon>fabids</taxon>
        <taxon>Cucurbitales</taxon>
        <taxon>Cucurbitaceae</taxon>
        <taxon>Benincaseae</taxon>
        <taxon>Citrullus</taxon>
    </lineage>
</organism>
<sequence>MKLARSIQITDANMRRIWLSFVFCYATALQFPISPHPSPFCNYLVYKQRNQREPIKFQSSSPSRLLLSWIFCSYVHKDLQILCLFEIYKRVVMREDFEGFHQLRVEKPGAIRYHFRLFFIKRVNLCSEGIEAFHLNFASFTLSTDSKSSLTMKCHLHLNLAFELWSKSLLKSAHVFSEFHHYYYRS</sequence>
<evidence type="ECO:0000313" key="2">
    <source>
        <dbReference type="Proteomes" id="UP001642487"/>
    </source>
</evidence>
<proteinExistence type="predicted"/>
<name>A0ABP0Y3U6_9ROSI</name>
<reference evidence="1 2" key="1">
    <citation type="submission" date="2024-03" db="EMBL/GenBank/DDBJ databases">
        <authorList>
            <person name="Gkanogiannis A."/>
            <person name="Becerra Lopez-Lavalle L."/>
        </authorList>
    </citation>
    <scope>NUCLEOTIDE SEQUENCE [LARGE SCALE GENOMIC DNA]</scope>
</reference>
<dbReference type="EMBL" id="OZ021736">
    <property type="protein sequence ID" value="CAK9315106.1"/>
    <property type="molecule type" value="Genomic_DNA"/>
</dbReference>
<protein>
    <submittedName>
        <fullName evidence="1">Uncharacterized protein</fullName>
    </submittedName>
</protein>
<accession>A0ABP0Y3U6</accession>
<gene>
    <name evidence="1" type="ORF">CITCOLO1_LOCUS6886</name>
</gene>
<keyword evidence="2" id="KW-1185">Reference proteome</keyword>
<dbReference type="Proteomes" id="UP001642487">
    <property type="component" value="Chromosome 2"/>
</dbReference>